<evidence type="ECO:0000256" key="3">
    <source>
        <dbReference type="ARBA" id="ARBA00022833"/>
    </source>
</evidence>
<evidence type="ECO:0000259" key="5">
    <source>
        <dbReference type="PROSITE" id="PS50865"/>
    </source>
</evidence>
<dbReference type="GO" id="GO:0008270">
    <property type="term" value="F:zinc ion binding"/>
    <property type="evidence" value="ECO:0007669"/>
    <property type="project" value="UniProtKB-KW"/>
</dbReference>
<protein>
    <recommendedName>
        <fullName evidence="5">MYND-type domain-containing protein</fullName>
    </recommendedName>
</protein>
<sequence length="448" mass="50295">MVSVPKNPAVVKTRTLPLILSEKFNITNIKEDAIKWNKEWEAAIASSNAADMIEEISYTLDDSAITPDDIEAFHLGLRSTQKATARSLRSVFDEGHFDTIWLLLSTSEQRRHILEGLKKTCADEQTLWGPDSRAFCPEITVTNLLSRGGKGFVDFLTRTLEVLESPNKPAFLPNPWWDEAQHKFRGTEIIFEIATITRNKFIAYFVLASTGSIVSDIVKRSEGMKPVLDIMENSDGLFAQSLAEAKTTLRDKPLVRCENCEKSSEEIEPPVCFMVCSACKSKLAFEVHYCSRTCQQKDWSVHKRTCGKKKVSKGLSGTKEDNLWAFTDPVTAMIRNSRNQDGHIAVRDIGLGTPNTKRSPAAELQAEMLEADRDVDYFLFTASGKPVRFVIDDSAVKMTFRITRGMVLTQPAQTNHLGAMAEYILKLMSEYPGLSRDIILKQLCGIRR</sequence>
<accession>A0A1J8PG85</accession>
<evidence type="ECO:0000256" key="4">
    <source>
        <dbReference type="PROSITE-ProRule" id="PRU00134"/>
    </source>
</evidence>
<evidence type="ECO:0000256" key="2">
    <source>
        <dbReference type="ARBA" id="ARBA00022771"/>
    </source>
</evidence>
<comment type="caution">
    <text evidence="6">The sequence shown here is derived from an EMBL/GenBank/DDBJ whole genome shotgun (WGS) entry which is preliminary data.</text>
</comment>
<keyword evidence="3" id="KW-0862">Zinc</keyword>
<keyword evidence="7" id="KW-1185">Reference proteome</keyword>
<dbReference type="InterPro" id="IPR002893">
    <property type="entry name" value="Znf_MYND"/>
</dbReference>
<name>A0A1J8PG85_9AGAM</name>
<evidence type="ECO:0000256" key="1">
    <source>
        <dbReference type="ARBA" id="ARBA00022723"/>
    </source>
</evidence>
<dbReference type="Pfam" id="PF01753">
    <property type="entry name" value="zf-MYND"/>
    <property type="match status" value="1"/>
</dbReference>
<dbReference type="Gene3D" id="6.10.140.2220">
    <property type="match status" value="1"/>
</dbReference>
<dbReference type="PROSITE" id="PS50865">
    <property type="entry name" value="ZF_MYND_2"/>
    <property type="match status" value="1"/>
</dbReference>
<dbReference type="SUPFAM" id="SSF144232">
    <property type="entry name" value="HIT/MYND zinc finger-like"/>
    <property type="match status" value="1"/>
</dbReference>
<dbReference type="Proteomes" id="UP000183567">
    <property type="component" value="Unassembled WGS sequence"/>
</dbReference>
<evidence type="ECO:0000313" key="7">
    <source>
        <dbReference type="Proteomes" id="UP000183567"/>
    </source>
</evidence>
<keyword evidence="2 4" id="KW-0863">Zinc-finger</keyword>
<proteinExistence type="predicted"/>
<dbReference type="EMBL" id="LVVM01006351">
    <property type="protein sequence ID" value="OJA08246.1"/>
    <property type="molecule type" value="Genomic_DNA"/>
</dbReference>
<keyword evidence="1" id="KW-0479">Metal-binding</keyword>
<dbReference type="AlphaFoldDB" id="A0A1J8PG85"/>
<gene>
    <name evidence="6" type="ORF">AZE42_02078</name>
</gene>
<dbReference type="OrthoDB" id="5231159at2759"/>
<feature type="domain" description="MYND-type" evidence="5">
    <location>
        <begin position="257"/>
        <end position="306"/>
    </location>
</feature>
<reference evidence="6 7" key="1">
    <citation type="submission" date="2016-03" db="EMBL/GenBank/DDBJ databases">
        <title>Comparative genomics of the ectomycorrhizal sister species Rhizopogon vinicolor and Rhizopogon vesiculosus (Basidiomycota: Boletales) reveals a divergence of the mating type B locus.</title>
        <authorList>
            <person name="Mujic A.B."/>
            <person name="Kuo A."/>
            <person name="Tritt A."/>
            <person name="Lipzen A."/>
            <person name="Chen C."/>
            <person name="Johnson J."/>
            <person name="Sharma A."/>
            <person name="Barry K."/>
            <person name="Grigoriev I.V."/>
            <person name="Spatafora J.W."/>
        </authorList>
    </citation>
    <scope>NUCLEOTIDE SEQUENCE [LARGE SCALE GENOMIC DNA]</scope>
    <source>
        <strain evidence="6 7">AM-OR11-056</strain>
    </source>
</reference>
<organism evidence="6 7">
    <name type="scientific">Rhizopogon vesiculosus</name>
    <dbReference type="NCBI Taxonomy" id="180088"/>
    <lineage>
        <taxon>Eukaryota</taxon>
        <taxon>Fungi</taxon>
        <taxon>Dikarya</taxon>
        <taxon>Basidiomycota</taxon>
        <taxon>Agaricomycotina</taxon>
        <taxon>Agaricomycetes</taxon>
        <taxon>Agaricomycetidae</taxon>
        <taxon>Boletales</taxon>
        <taxon>Suillineae</taxon>
        <taxon>Rhizopogonaceae</taxon>
        <taxon>Rhizopogon</taxon>
    </lineage>
</organism>
<evidence type="ECO:0000313" key="6">
    <source>
        <dbReference type="EMBL" id="OJA08246.1"/>
    </source>
</evidence>